<keyword evidence="1" id="KW-0732">Signal</keyword>
<organism evidence="2">
    <name type="scientific">Streptomyces sp. R44</name>
    <dbReference type="NCBI Taxonomy" id="3238633"/>
    <lineage>
        <taxon>Bacteria</taxon>
        <taxon>Bacillati</taxon>
        <taxon>Actinomycetota</taxon>
        <taxon>Actinomycetes</taxon>
        <taxon>Kitasatosporales</taxon>
        <taxon>Streptomycetaceae</taxon>
        <taxon>Streptomyces</taxon>
    </lineage>
</organism>
<dbReference type="AlphaFoldDB" id="A0AB39SS62"/>
<evidence type="ECO:0000313" key="2">
    <source>
        <dbReference type="EMBL" id="XDQ69203.1"/>
    </source>
</evidence>
<dbReference type="EMBL" id="CP163444">
    <property type="protein sequence ID" value="XDQ69203.1"/>
    <property type="molecule type" value="Genomic_DNA"/>
</dbReference>
<name>A0AB39SS62_9ACTN</name>
<gene>
    <name evidence="2" type="ORF">AB5J54_01045</name>
</gene>
<dbReference type="Gene3D" id="2.60.20.10">
    <property type="entry name" value="Crystallins"/>
    <property type="match status" value="1"/>
</dbReference>
<feature type="chain" id="PRO_5044249372" description="Peptidase inhibitor family I36" evidence="1">
    <location>
        <begin position="34"/>
        <end position="133"/>
    </location>
</feature>
<dbReference type="RefSeq" id="WP_369141944.1">
    <property type="nucleotide sequence ID" value="NZ_CP163444.1"/>
</dbReference>
<reference evidence="2" key="1">
    <citation type="submission" date="2024-07" db="EMBL/GenBank/DDBJ databases">
        <authorList>
            <person name="Yu S.T."/>
        </authorList>
    </citation>
    <scope>NUCLEOTIDE SEQUENCE</scope>
    <source>
        <strain evidence="2">R44</strain>
    </source>
</reference>
<evidence type="ECO:0008006" key="3">
    <source>
        <dbReference type="Google" id="ProtNLM"/>
    </source>
</evidence>
<evidence type="ECO:0000256" key="1">
    <source>
        <dbReference type="SAM" id="SignalP"/>
    </source>
</evidence>
<accession>A0AB39SS62</accession>
<protein>
    <recommendedName>
        <fullName evidence="3">Peptidase inhibitor family I36</fullName>
    </recommendedName>
</protein>
<feature type="signal peptide" evidence="1">
    <location>
        <begin position="1"/>
        <end position="33"/>
    </location>
</feature>
<sequence length="133" mass="14402">MRVLKKSNALSALGVAASVASLATLLLATPASAATAIPNGTQLCVNNYLNTCHYWTTDNAPYVTDMGKDINSSSGTAALQDRISSISIQNAKTLYTWNDNNFQGIQGVFQNNYTWNVLNYPYNDSISSVRTWG</sequence>
<proteinExistence type="predicted"/>